<dbReference type="GO" id="GO:0005634">
    <property type="term" value="C:nucleus"/>
    <property type="evidence" value="ECO:0007669"/>
    <property type="project" value="TreeGrafter"/>
</dbReference>
<evidence type="ECO:0000313" key="4">
    <source>
        <dbReference type="Proteomes" id="UP000800235"/>
    </source>
</evidence>
<keyword evidence="4" id="KW-1185">Reference proteome</keyword>
<dbReference type="PANTHER" id="PTHR28040:SF1">
    <property type="entry name" value="PYRIDOXAMINE 5'-PHOSPHATE OXIDASE YLR456W HOMOLOG-RELATED"/>
    <property type="match status" value="1"/>
</dbReference>
<organism evidence="3 4">
    <name type="scientific">Tothia fuscella</name>
    <dbReference type="NCBI Taxonomy" id="1048955"/>
    <lineage>
        <taxon>Eukaryota</taxon>
        <taxon>Fungi</taxon>
        <taxon>Dikarya</taxon>
        <taxon>Ascomycota</taxon>
        <taxon>Pezizomycotina</taxon>
        <taxon>Dothideomycetes</taxon>
        <taxon>Pleosporomycetidae</taxon>
        <taxon>Venturiales</taxon>
        <taxon>Cylindrosympodiaceae</taxon>
        <taxon>Tothia</taxon>
    </lineage>
</organism>
<evidence type="ECO:0000256" key="1">
    <source>
        <dbReference type="SAM" id="MobiDB-lite"/>
    </source>
</evidence>
<comment type="caution">
    <text evidence="3">The sequence shown here is derived from an EMBL/GenBank/DDBJ whole genome shotgun (WGS) entry which is preliminary data.</text>
</comment>
<dbReference type="InterPro" id="IPR052841">
    <property type="entry name" value="PMP_oxidase-like"/>
</dbReference>
<evidence type="ECO:0000259" key="2">
    <source>
        <dbReference type="Pfam" id="PF01243"/>
    </source>
</evidence>
<dbReference type="Gene3D" id="2.30.110.10">
    <property type="entry name" value="Electron Transport, Fmn-binding Protein, Chain A"/>
    <property type="match status" value="1"/>
</dbReference>
<protein>
    <recommendedName>
        <fullName evidence="2">Pyridoxamine 5'-phosphate oxidase N-terminal domain-containing protein</fullName>
    </recommendedName>
</protein>
<proteinExistence type="predicted"/>
<evidence type="ECO:0000313" key="3">
    <source>
        <dbReference type="EMBL" id="KAF2435674.1"/>
    </source>
</evidence>
<dbReference type="Pfam" id="PF01243">
    <property type="entry name" value="PNPOx_N"/>
    <property type="match status" value="1"/>
</dbReference>
<dbReference type="PANTHER" id="PTHR28040">
    <property type="entry name" value="PYRIDOXAMINE 5'-PHOSPHATE OXIDASE YLR456W HOMOLOG-RELATED"/>
    <property type="match status" value="1"/>
</dbReference>
<dbReference type="SUPFAM" id="SSF50475">
    <property type="entry name" value="FMN-binding split barrel"/>
    <property type="match status" value="1"/>
</dbReference>
<dbReference type="OrthoDB" id="5300823at2759"/>
<dbReference type="EMBL" id="MU007012">
    <property type="protein sequence ID" value="KAF2435674.1"/>
    <property type="molecule type" value="Genomic_DNA"/>
</dbReference>
<gene>
    <name evidence="3" type="ORF">EJ08DRAFT_579774</name>
</gene>
<feature type="region of interest" description="Disordered" evidence="1">
    <location>
        <begin position="157"/>
        <end position="179"/>
    </location>
</feature>
<feature type="domain" description="Pyridoxamine 5'-phosphate oxidase N-terminal" evidence="2">
    <location>
        <begin position="16"/>
        <end position="150"/>
    </location>
</feature>
<dbReference type="InterPro" id="IPR011576">
    <property type="entry name" value="Pyridox_Oxase_N"/>
</dbReference>
<accession>A0A9P4P2X4</accession>
<dbReference type="AlphaFoldDB" id="A0A9P4P2X4"/>
<dbReference type="InterPro" id="IPR012349">
    <property type="entry name" value="Split_barrel_FMN-bd"/>
</dbReference>
<dbReference type="GO" id="GO:0005737">
    <property type="term" value="C:cytoplasm"/>
    <property type="evidence" value="ECO:0007669"/>
    <property type="project" value="TreeGrafter"/>
</dbReference>
<sequence length="228" mass="24415">MDISNASGRPGIASNLPEEVVTCLENARFLHLATCQNDEPHVSLMKYTYLPSTPFSDSPTIIMTTPPSSQKTLNLQSNPKVSCLVHDWISHRPPTLSSSPGGSTTTYPQEHRSSLASMLLGLNTASLSRISVSLNGTAQFLRAGSQEETWCKTKHKENNTFGETEGDASGGSVPGEDGAGCYIEGEEVMVVLVKIRSGRISDRSETVKDFVLEGSRNAGTPMTNGIGI</sequence>
<name>A0A9P4P2X4_9PEZI</name>
<reference evidence="3" key="1">
    <citation type="journal article" date="2020" name="Stud. Mycol.">
        <title>101 Dothideomycetes genomes: a test case for predicting lifestyles and emergence of pathogens.</title>
        <authorList>
            <person name="Haridas S."/>
            <person name="Albert R."/>
            <person name="Binder M."/>
            <person name="Bloem J."/>
            <person name="Labutti K."/>
            <person name="Salamov A."/>
            <person name="Andreopoulos B."/>
            <person name="Baker S."/>
            <person name="Barry K."/>
            <person name="Bills G."/>
            <person name="Bluhm B."/>
            <person name="Cannon C."/>
            <person name="Castanera R."/>
            <person name="Culley D."/>
            <person name="Daum C."/>
            <person name="Ezra D."/>
            <person name="Gonzalez J."/>
            <person name="Henrissat B."/>
            <person name="Kuo A."/>
            <person name="Liang C."/>
            <person name="Lipzen A."/>
            <person name="Lutzoni F."/>
            <person name="Magnuson J."/>
            <person name="Mondo S."/>
            <person name="Nolan M."/>
            <person name="Ohm R."/>
            <person name="Pangilinan J."/>
            <person name="Park H.-J."/>
            <person name="Ramirez L."/>
            <person name="Alfaro M."/>
            <person name="Sun H."/>
            <person name="Tritt A."/>
            <person name="Yoshinaga Y."/>
            <person name="Zwiers L.-H."/>
            <person name="Turgeon B."/>
            <person name="Goodwin S."/>
            <person name="Spatafora J."/>
            <person name="Crous P."/>
            <person name="Grigoriev I."/>
        </authorList>
    </citation>
    <scope>NUCLEOTIDE SEQUENCE</scope>
    <source>
        <strain evidence="3">CBS 130266</strain>
    </source>
</reference>
<dbReference type="Proteomes" id="UP000800235">
    <property type="component" value="Unassembled WGS sequence"/>
</dbReference>